<proteinExistence type="predicted"/>
<accession>A0A0A9B7E5</accession>
<dbReference type="EMBL" id="GBRH01238619">
    <property type="protein sequence ID" value="JAD59276.1"/>
    <property type="molecule type" value="Transcribed_RNA"/>
</dbReference>
<evidence type="ECO:0000256" key="1">
    <source>
        <dbReference type="SAM" id="Phobius"/>
    </source>
</evidence>
<reference evidence="2" key="2">
    <citation type="journal article" date="2015" name="Data Brief">
        <title>Shoot transcriptome of the giant reed, Arundo donax.</title>
        <authorList>
            <person name="Barrero R.A."/>
            <person name="Guerrero F.D."/>
            <person name="Moolhuijzen P."/>
            <person name="Goolsby J.A."/>
            <person name="Tidwell J."/>
            <person name="Bellgard S.E."/>
            <person name="Bellgard M.I."/>
        </authorList>
    </citation>
    <scope>NUCLEOTIDE SEQUENCE</scope>
    <source>
        <tissue evidence="2">Shoot tissue taken approximately 20 cm above the soil surface</tissue>
    </source>
</reference>
<protein>
    <submittedName>
        <fullName evidence="2">Uncharacterized protein</fullName>
    </submittedName>
</protein>
<organism evidence="2">
    <name type="scientific">Arundo donax</name>
    <name type="common">Giant reed</name>
    <name type="synonym">Donax arundinaceus</name>
    <dbReference type="NCBI Taxonomy" id="35708"/>
    <lineage>
        <taxon>Eukaryota</taxon>
        <taxon>Viridiplantae</taxon>
        <taxon>Streptophyta</taxon>
        <taxon>Embryophyta</taxon>
        <taxon>Tracheophyta</taxon>
        <taxon>Spermatophyta</taxon>
        <taxon>Magnoliopsida</taxon>
        <taxon>Liliopsida</taxon>
        <taxon>Poales</taxon>
        <taxon>Poaceae</taxon>
        <taxon>PACMAD clade</taxon>
        <taxon>Arundinoideae</taxon>
        <taxon>Arundineae</taxon>
        <taxon>Arundo</taxon>
    </lineage>
</organism>
<keyword evidence="1" id="KW-0472">Membrane</keyword>
<dbReference type="AlphaFoldDB" id="A0A0A9B7E5"/>
<feature type="transmembrane region" description="Helical" evidence="1">
    <location>
        <begin position="246"/>
        <end position="266"/>
    </location>
</feature>
<sequence length="287" mass="31891">MSGLSNFVPILFGSKQLCSELERIQDALCGWSFKSSSVFGEFPGASSDPCERLKLRSAAMSGFLIDIGWLIRKPSPEEFENALSLTNIQRWICMLKFLIRNDFINVLEIIVKSVDNIIGSEILSNLERGRMEVHVTEFLGYVSHARNIVDHRAKHEKTQLETRWVSDNSPNQRSLGTSVPLAKENTAPGGYHDLHSTDAAREEEVTVPLVIKDVSHRQCCHPDMNARWLTPSLVITFPGGAMRMRLLTTVVVAAALCFTACVALFHPHRVGVLAAPVKRYLSSDSAS</sequence>
<evidence type="ECO:0000313" key="2">
    <source>
        <dbReference type="EMBL" id="JAD59276.1"/>
    </source>
</evidence>
<reference evidence="2" key="1">
    <citation type="submission" date="2014-09" db="EMBL/GenBank/DDBJ databases">
        <authorList>
            <person name="Magalhaes I.L.F."/>
            <person name="Oliveira U."/>
            <person name="Santos F.R."/>
            <person name="Vidigal T.H.D.A."/>
            <person name="Brescovit A.D."/>
            <person name="Santos A.J."/>
        </authorList>
    </citation>
    <scope>NUCLEOTIDE SEQUENCE</scope>
    <source>
        <tissue evidence="2">Shoot tissue taken approximately 20 cm above the soil surface</tissue>
    </source>
</reference>
<keyword evidence="1" id="KW-0812">Transmembrane</keyword>
<keyword evidence="1" id="KW-1133">Transmembrane helix</keyword>
<name>A0A0A9B7E5_ARUDO</name>